<keyword evidence="2" id="KW-1185">Reference proteome</keyword>
<gene>
    <name evidence="1" type="ORF">B0I36DRAFT_117447</name>
</gene>
<dbReference type="GeneID" id="70177530"/>
<reference evidence="1" key="1">
    <citation type="journal article" date="2021" name="Nat. Commun.">
        <title>Genetic determinants of endophytism in the Arabidopsis root mycobiome.</title>
        <authorList>
            <person name="Mesny F."/>
            <person name="Miyauchi S."/>
            <person name="Thiergart T."/>
            <person name="Pickel B."/>
            <person name="Atanasova L."/>
            <person name="Karlsson M."/>
            <person name="Huettel B."/>
            <person name="Barry K.W."/>
            <person name="Haridas S."/>
            <person name="Chen C."/>
            <person name="Bauer D."/>
            <person name="Andreopoulos W."/>
            <person name="Pangilinan J."/>
            <person name="LaButti K."/>
            <person name="Riley R."/>
            <person name="Lipzen A."/>
            <person name="Clum A."/>
            <person name="Drula E."/>
            <person name="Henrissat B."/>
            <person name="Kohler A."/>
            <person name="Grigoriev I.V."/>
            <person name="Martin F.M."/>
            <person name="Hacquard S."/>
        </authorList>
    </citation>
    <scope>NUCLEOTIDE SEQUENCE</scope>
    <source>
        <strain evidence="1">MPI-CAGE-CH-0230</strain>
    </source>
</reference>
<comment type="caution">
    <text evidence="1">The sequence shown here is derived from an EMBL/GenBank/DDBJ whole genome shotgun (WGS) entry which is preliminary data.</text>
</comment>
<dbReference type="Proteomes" id="UP000756346">
    <property type="component" value="Unassembled WGS sequence"/>
</dbReference>
<accession>A0A9P8Y6D7</accession>
<dbReference type="AlphaFoldDB" id="A0A9P8Y6D7"/>
<proteinExistence type="predicted"/>
<organism evidence="1 2">
    <name type="scientific">Microdochium trichocladiopsis</name>
    <dbReference type="NCBI Taxonomy" id="1682393"/>
    <lineage>
        <taxon>Eukaryota</taxon>
        <taxon>Fungi</taxon>
        <taxon>Dikarya</taxon>
        <taxon>Ascomycota</taxon>
        <taxon>Pezizomycotina</taxon>
        <taxon>Sordariomycetes</taxon>
        <taxon>Xylariomycetidae</taxon>
        <taxon>Xylariales</taxon>
        <taxon>Microdochiaceae</taxon>
        <taxon>Microdochium</taxon>
    </lineage>
</organism>
<evidence type="ECO:0000313" key="2">
    <source>
        <dbReference type="Proteomes" id="UP000756346"/>
    </source>
</evidence>
<sequence length="202" mass="22631">MSDYLETKSSLSFRTNMITLSAFADVLRSDPESFGFTFWGPREIFRQALQYGNDALAEDSQAAFAEINNLGLWAHSDVAEKFWKVEPDGQLGLMFREEVLKAGIAEFVHAKLRDSATYFDGLSGSPLKVILREANLGPQHLRIMESIIKADRAMKVHEPVGNMCFCDCCTVEYPEKGEANHYCSATYRRDSMGPCTAYSSIT</sequence>
<evidence type="ECO:0000313" key="1">
    <source>
        <dbReference type="EMBL" id="KAH7031000.1"/>
    </source>
</evidence>
<name>A0A9P8Y6D7_9PEZI</name>
<dbReference type="RefSeq" id="XP_046012680.1">
    <property type="nucleotide sequence ID" value="XM_046147984.1"/>
</dbReference>
<protein>
    <submittedName>
        <fullName evidence="1">Uncharacterized protein</fullName>
    </submittedName>
</protein>
<dbReference type="EMBL" id="JAGTJQ010000005">
    <property type="protein sequence ID" value="KAH7031000.1"/>
    <property type="molecule type" value="Genomic_DNA"/>
</dbReference>